<evidence type="ECO:0000313" key="3">
    <source>
        <dbReference type="Proteomes" id="UP000694412"/>
    </source>
</evidence>
<dbReference type="Proteomes" id="UP000694412">
    <property type="component" value="Unassembled WGS sequence"/>
</dbReference>
<reference evidence="2" key="2">
    <citation type="submission" date="2025-09" db="UniProtKB">
        <authorList>
            <consortium name="Ensembl"/>
        </authorList>
    </citation>
    <scope>IDENTIFICATION</scope>
</reference>
<name>A0A8C2SMM3_COTJA</name>
<feature type="transmembrane region" description="Helical" evidence="1">
    <location>
        <begin position="23"/>
        <end position="47"/>
    </location>
</feature>
<keyword evidence="1" id="KW-1133">Transmembrane helix</keyword>
<dbReference type="AlphaFoldDB" id="A0A8C2SMM3"/>
<dbReference type="Ensembl" id="ENSCJPT00005001790.1">
    <property type="protein sequence ID" value="ENSCJPP00005001029.1"/>
    <property type="gene ID" value="ENSCJPG00005001111.1"/>
</dbReference>
<keyword evidence="1" id="KW-0812">Transmembrane</keyword>
<keyword evidence="3" id="KW-1185">Reference proteome</keyword>
<sequence length="63" mass="7139">MLPLDAPWPRVVLLWFRRCSIRLALFGAGSVLLLWAAAFAYGVFYFLTVPATGLVAPVHFRFR</sequence>
<keyword evidence="1" id="KW-0472">Membrane</keyword>
<accession>A0A8C2SMM3</accession>
<evidence type="ECO:0000256" key="1">
    <source>
        <dbReference type="SAM" id="Phobius"/>
    </source>
</evidence>
<organism evidence="2 3">
    <name type="scientific">Coturnix japonica</name>
    <name type="common">Japanese quail</name>
    <name type="synonym">Coturnix coturnix japonica</name>
    <dbReference type="NCBI Taxonomy" id="93934"/>
    <lineage>
        <taxon>Eukaryota</taxon>
        <taxon>Metazoa</taxon>
        <taxon>Chordata</taxon>
        <taxon>Craniata</taxon>
        <taxon>Vertebrata</taxon>
        <taxon>Euteleostomi</taxon>
        <taxon>Archelosauria</taxon>
        <taxon>Archosauria</taxon>
        <taxon>Dinosauria</taxon>
        <taxon>Saurischia</taxon>
        <taxon>Theropoda</taxon>
        <taxon>Coelurosauria</taxon>
        <taxon>Aves</taxon>
        <taxon>Neognathae</taxon>
        <taxon>Galloanserae</taxon>
        <taxon>Galliformes</taxon>
        <taxon>Phasianidae</taxon>
        <taxon>Perdicinae</taxon>
        <taxon>Coturnix</taxon>
    </lineage>
</organism>
<proteinExistence type="predicted"/>
<evidence type="ECO:0000313" key="2">
    <source>
        <dbReference type="Ensembl" id="ENSCJPP00005001029.1"/>
    </source>
</evidence>
<evidence type="ECO:0008006" key="4">
    <source>
        <dbReference type="Google" id="ProtNLM"/>
    </source>
</evidence>
<reference evidence="2" key="1">
    <citation type="submission" date="2025-08" db="UniProtKB">
        <authorList>
            <consortium name="Ensembl"/>
        </authorList>
    </citation>
    <scope>IDENTIFICATION</scope>
</reference>
<protein>
    <recommendedName>
        <fullName evidence="4">Seipin</fullName>
    </recommendedName>
</protein>